<evidence type="ECO:0000256" key="1">
    <source>
        <dbReference type="ARBA" id="ARBA00000287"/>
    </source>
</evidence>
<keyword evidence="9 16" id="KW-1133">Transmembrane helix</keyword>
<proteinExistence type="inferred from homology"/>
<keyword evidence="13" id="KW-1208">Phospholipid metabolism</keyword>
<dbReference type="RefSeq" id="WP_261493478.1">
    <property type="nucleotide sequence ID" value="NZ_JAOCQF010000001.1"/>
</dbReference>
<evidence type="ECO:0000256" key="12">
    <source>
        <dbReference type="ARBA" id="ARBA00023209"/>
    </source>
</evidence>
<evidence type="ECO:0000313" key="17">
    <source>
        <dbReference type="EMBL" id="MCT8328032.1"/>
    </source>
</evidence>
<dbReference type="PANTHER" id="PTHR14269">
    <property type="entry name" value="CDP-DIACYLGLYCEROL--GLYCEROL-3-PHOSPHATE 3-PHOSPHATIDYLTRANSFERASE-RELATED"/>
    <property type="match status" value="1"/>
</dbReference>
<evidence type="ECO:0000256" key="11">
    <source>
        <dbReference type="ARBA" id="ARBA00023136"/>
    </source>
</evidence>
<dbReference type="InterPro" id="IPR050324">
    <property type="entry name" value="CDP-alcohol_PTase-I"/>
</dbReference>
<dbReference type="NCBIfam" id="TIGR00473">
    <property type="entry name" value="pssA"/>
    <property type="match status" value="1"/>
</dbReference>
<dbReference type="InterPro" id="IPR000462">
    <property type="entry name" value="CDP-OH_P_trans"/>
</dbReference>
<evidence type="ECO:0000256" key="9">
    <source>
        <dbReference type="ARBA" id="ARBA00022989"/>
    </source>
</evidence>
<dbReference type="InterPro" id="IPR004533">
    <property type="entry name" value="CDP-diaglyc--ser_O-PTrfase"/>
</dbReference>
<feature type="transmembrane region" description="Helical" evidence="16">
    <location>
        <begin position="171"/>
        <end position="188"/>
    </location>
</feature>
<keyword evidence="6" id="KW-0444">Lipid biosynthesis</keyword>
<keyword evidence="8 16" id="KW-0812">Transmembrane</keyword>
<keyword evidence="7 15" id="KW-0808">Transferase</keyword>
<evidence type="ECO:0000256" key="4">
    <source>
        <dbReference type="ARBA" id="ARBA00013174"/>
    </source>
</evidence>
<evidence type="ECO:0000256" key="13">
    <source>
        <dbReference type="ARBA" id="ARBA00023264"/>
    </source>
</evidence>
<evidence type="ECO:0000256" key="2">
    <source>
        <dbReference type="ARBA" id="ARBA00004127"/>
    </source>
</evidence>
<feature type="transmembrane region" description="Helical" evidence="16">
    <location>
        <begin position="200"/>
        <end position="218"/>
    </location>
</feature>
<dbReference type="InterPro" id="IPR048254">
    <property type="entry name" value="CDP_ALCOHOL_P_TRANSF_CS"/>
</dbReference>
<dbReference type="GO" id="GO:0003882">
    <property type="term" value="F:CDP-diacylglycerol-serine O-phosphatidyltransferase activity"/>
    <property type="evidence" value="ECO:0007669"/>
    <property type="project" value="UniProtKB-EC"/>
</dbReference>
<accession>A0ABT2NGI5</accession>
<reference evidence="18" key="1">
    <citation type="submission" date="2023-07" db="EMBL/GenBank/DDBJ databases">
        <title>Defluviimonas sediminis sp. nov., isolated from mangrove sediment.</title>
        <authorList>
            <person name="Liu L."/>
            <person name="Li J."/>
            <person name="Huang Y."/>
            <person name="Pan J."/>
            <person name="Li M."/>
        </authorList>
    </citation>
    <scope>NUCLEOTIDE SEQUENCE [LARGE SCALE GENOMIC DNA]</scope>
    <source>
        <strain evidence="18">FT324</strain>
    </source>
</reference>
<comment type="subcellular location">
    <subcellularLocation>
        <location evidence="2">Endomembrane system</location>
        <topology evidence="2">Multi-pass membrane protein</topology>
    </subcellularLocation>
</comment>
<gene>
    <name evidence="17" type="primary">pssA</name>
    <name evidence="17" type="ORF">N5I32_00725</name>
</gene>
<evidence type="ECO:0000256" key="16">
    <source>
        <dbReference type="SAM" id="Phobius"/>
    </source>
</evidence>
<keyword evidence="10" id="KW-0443">Lipid metabolism</keyword>
<keyword evidence="12" id="KW-0594">Phospholipid biosynthesis</keyword>
<evidence type="ECO:0000256" key="15">
    <source>
        <dbReference type="RuleBase" id="RU003750"/>
    </source>
</evidence>
<feature type="transmembrane region" description="Helical" evidence="16">
    <location>
        <begin position="137"/>
        <end position="156"/>
    </location>
</feature>
<evidence type="ECO:0000256" key="6">
    <source>
        <dbReference type="ARBA" id="ARBA00022516"/>
    </source>
</evidence>
<evidence type="ECO:0000256" key="10">
    <source>
        <dbReference type="ARBA" id="ARBA00023098"/>
    </source>
</evidence>
<keyword evidence="18" id="KW-1185">Reference proteome</keyword>
<dbReference type="Proteomes" id="UP001205601">
    <property type="component" value="Unassembled WGS sequence"/>
</dbReference>
<protein>
    <recommendedName>
        <fullName evidence="5">CDP-diacylglycerol--serine O-phosphatidyltransferase</fullName>
        <ecNumber evidence="4">2.7.8.8</ecNumber>
    </recommendedName>
    <alternativeName>
        <fullName evidence="14">Phosphatidylserine synthase</fullName>
    </alternativeName>
</protein>
<sequence>MARAPRSQKTELPLFQLIPNLVTLTAICAGLTAIRFAFQGSIEYAVALIVLAAVLDGIDGRLARALKSESDLGAELDSLADFLNFGVAPALTLYAWTLSEPRGAGWIAVLVYAICCVMRLARFNVGIKTAEGGDKRFFTGVPAPAGALLVLFPIFATKAVPGWPVIPREAISAYMFVVAGLMISRLPTPSLKAAKVRADHARYVLVAVIAVFAALVTYPWVTLFTLDVLYLAGLVVAFWQWRQGRGTGAG</sequence>
<evidence type="ECO:0000256" key="7">
    <source>
        <dbReference type="ARBA" id="ARBA00022679"/>
    </source>
</evidence>
<evidence type="ECO:0000256" key="5">
    <source>
        <dbReference type="ARBA" id="ARBA00017171"/>
    </source>
</evidence>
<dbReference type="InterPro" id="IPR043130">
    <property type="entry name" value="CDP-OH_PTrfase_TM_dom"/>
</dbReference>
<dbReference type="EC" id="2.7.8.8" evidence="4"/>
<keyword evidence="11 16" id="KW-0472">Membrane</keyword>
<feature type="transmembrane region" description="Helical" evidence="16">
    <location>
        <begin position="103"/>
        <end position="125"/>
    </location>
</feature>
<evidence type="ECO:0000313" key="18">
    <source>
        <dbReference type="Proteomes" id="UP001205601"/>
    </source>
</evidence>
<dbReference type="EMBL" id="JAOCQF010000001">
    <property type="protein sequence ID" value="MCT8328032.1"/>
    <property type="molecule type" value="Genomic_DNA"/>
</dbReference>
<comment type="catalytic activity">
    <reaction evidence="1">
        <text>a CDP-1,2-diacyl-sn-glycerol + L-serine = a 1,2-diacyl-sn-glycero-3-phospho-L-serine + CMP + H(+)</text>
        <dbReference type="Rhea" id="RHEA:16913"/>
        <dbReference type="ChEBI" id="CHEBI:15378"/>
        <dbReference type="ChEBI" id="CHEBI:33384"/>
        <dbReference type="ChEBI" id="CHEBI:57262"/>
        <dbReference type="ChEBI" id="CHEBI:58332"/>
        <dbReference type="ChEBI" id="CHEBI:60377"/>
        <dbReference type="EC" id="2.7.8.8"/>
    </reaction>
</comment>
<dbReference type="Gene3D" id="1.20.120.1760">
    <property type="match status" value="1"/>
</dbReference>
<comment type="caution">
    <text evidence="17">The sequence shown here is derived from an EMBL/GenBank/DDBJ whole genome shotgun (WGS) entry which is preliminary data.</text>
</comment>
<evidence type="ECO:0000256" key="8">
    <source>
        <dbReference type="ARBA" id="ARBA00022692"/>
    </source>
</evidence>
<dbReference type="Pfam" id="PF01066">
    <property type="entry name" value="CDP-OH_P_transf"/>
    <property type="match status" value="1"/>
</dbReference>
<dbReference type="PROSITE" id="PS00379">
    <property type="entry name" value="CDP_ALCOHOL_P_TRANSF"/>
    <property type="match status" value="1"/>
</dbReference>
<feature type="transmembrane region" description="Helical" evidence="16">
    <location>
        <begin position="12"/>
        <end position="36"/>
    </location>
</feature>
<dbReference type="PANTHER" id="PTHR14269:SF61">
    <property type="entry name" value="CDP-DIACYLGLYCEROL--SERINE O-PHOSPHATIDYLTRANSFERASE"/>
    <property type="match status" value="1"/>
</dbReference>
<name>A0ABT2NGI5_9RHOB</name>
<organism evidence="17 18">
    <name type="scientific">Albidovulum sediminis</name>
    <dbReference type="NCBI Taxonomy" id="3066345"/>
    <lineage>
        <taxon>Bacteria</taxon>
        <taxon>Pseudomonadati</taxon>
        <taxon>Pseudomonadota</taxon>
        <taxon>Alphaproteobacteria</taxon>
        <taxon>Rhodobacterales</taxon>
        <taxon>Paracoccaceae</taxon>
        <taxon>Albidovulum</taxon>
    </lineage>
</organism>
<comment type="similarity">
    <text evidence="3 15">Belongs to the CDP-alcohol phosphatidyltransferase class-I family.</text>
</comment>
<evidence type="ECO:0000256" key="14">
    <source>
        <dbReference type="ARBA" id="ARBA00032361"/>
    </source>
</evidence>
<evidence type="ECO:0000256" key="3">
    <source>
        <dbReference type="ARBA" id="ARBA00010441"/>
    </source>
</evidence>